<sequence>MPVAKKPDSTVIAGSINQNGSLLIRATHVGADTTLSQIVKLVEEAQTSKCYFVGYNRSISRTETILRFAFQASITVLCIACPCSLGLATPTAVMVGTGVGAQNGILIKGGEPLEMAHKVKVVVFDKTGTITHGTPVVNQVKVLTESNRISQHKILAIVGTAESNSEHPLGAAITKYCKQELDTETLGTCIDFQVVPGCGISCKVTNIEGLLHKDNWKIEDNNIKNASLVQIDASNEQSSTSSSMIIDAQISSYVLQKIQCSDYALNAQQYKVLIGNREWMIRNGLVINNYVDDFMTEHERKGRTAVLVAVDDELCGLIAIADTVKPEAELAVHILKSMGLEVVLMTGDNSKTARSIASQVGITKVFAEVLPSHKVAKVKQLQEEGKRVAMVGDGINDSPALAMANVGIAIGTGTDVAIEAADVVLIRNDLLDVVASIDLSRKTVKRIRINFVFALIYNLVGIPIAAGVFMPIGLVLQPWMGSAAMAASSVSVVLSSLFLKLKPTYENYELPARSQIGQKSPSEISVHVGIDDTSRNSPKLGLLDRIVNYSRASINSLLSDKRSLNSAVTSEPDKHSLLVGNFREDDDTTL</sequence>
<evidence type="ECO:0000256" key="1">
    <source>
        <dbReference type="ARBA" id="ARBA00004370"/>
    </source>
</evidence>
<proteinExistence type="predicted"/>
<accession>A0ABQ9TGY7</accession>
<evidence type="ECO:0000313" key="10">
    <source>
        <dbReference type="Proteomes" id="UP001266305"/>
    </source>
</evidence>
<feature type="domain" description="P-type ATPase A" evidence="8">
    <location>
        <begin position="1"/>
        <end position="43"/>
    </location>
</feature>
<evidence type="ECO:0000256" key="3">
    <source>
        <dbReference type="ARBA" id="ARBA00022723"/>
    </source>
</evidence>
<evidence type="ECO:0000256" key="2">
    <source>
        <dbReference type="ARBA" id="ARBA00022692"/>
    </source>
</evidence>
<dbReference type="InterPro" id="IPR044492">
    <property type="entry name" value="P_typ_ATPase_HD_dom"/>
</dbReference>
<dbReference type="Proteomes" id="UP001266305">
    <property type="component" value="Unassembled WGS sequence"/>
</dbReference>
<keyword evidence="6 7" id="KW-0472">Membrane</keyword>
<dbReference type="Gene3D" id="3.40.50.1000">
    <property type="entry name" value="HAD superfamily/HAD-like"/>
    <property type="match status" value="2"/>
</dbReference>
<dbReference type="InterPro" id="IPR023299">
    <property type="entry name" value="ATPase_P-typ_cyto_dom_N"/>
</dbReference>
<keyword evidence="2 7" id="KW-0812">Transmembrane</keyword>
<feature type="transmembrane region" description="Helical" evidence="7">
    <location>
        <begin position="479"/>
        <end position="499"/>
    </location>
</feature>
<dbReference type="PANTHER" id="PTHR46594:SF4">
    <property type="entry name" value="P-TYPE CATION-TRANSPORTING ATPASE"/>
    <property type="match status" value="1"/>
</dbReference>
<dbReference type="SUPFAM" id="SSF56784">
    <property type="entry name" value="HAD-like"/>
    <property type="match status" value="1"/>
</dbReference>
<dbReference type="Pfam" id="PF00702">
    <property type="entry name" value="Hydrolase"/>
    <property type="match status" value="1"/>
</dbReference>
<evidence type="ECO:0000259" key="8">
    <source>
        <dbReference type="Pfam" id="PF00122"/>
    </source>
</evidence>
<dbReference type="Gene3D" id="3.40.1110.10">
    <property type="entry name" value="Calcium-transporting ATPase, cytoplasmic domain N"/>
    <property type="match status" value="1"/>
</dbReference>
<evidence type="ECO:0000256" key="4">
    <source>
        <dbReference type="ARBA" id="ARBA00022967"/>
    </source>
</evidence>
<comment type="caution">
    <text evidence="9">The sequence shown here is derived from an EMBL/GenBank/DDBJ whole genome shotgun (WGS) entry which is preliminary data.</text>
</comment>
<keyword evidence="4" id="KW-1278">Translocase</keyword>
<dbReference type="InterPro" id="IPR018303">
    <property type="entry name" value="ATPase_P-typ_P_site"/>
</dbReference>
<feature type="transmembrane region" description="Helical" evidence="7">
    <location>
        <begin position="451"/>
        <end position="473"/>
    </location>
</feature>
<dbReference type="PROSITE" id="PS00154">
    <property type="entry name" value="ATPASE_E1_E2"/>
    <property type="match status" value="1"/>
</dbReference>
<dbReference type="SFLD" id="SFLDG00002">
    <property type="entry name" value="C1.7:_P-type_atpase_like"/>
    <property type="match status" value="1"/>
</dbReference>
<dbReference type="InterPro" id="IPR059000">
    <property type="entry name" value="ATPase_P-type_domA"/>
</dbReference>
<keyword evidence="3" id="KW-0479">Metal-binding</keyword>
<evidence type="ECO:0000256" key="6">
    <source>
        <dbReference type="ARBA" id="ARBA00023136"/>
    </source>
</evidence>
<dbReference type="SFLD" id="SFLDS00003">
    <property type="entry name" value="Haloacid_Dehalogenase"/>
    <property type="match status" value="1"/>
</dbReference>
<dbReference type="Pfam" id="PF00122">
    <property type="entry name" value="E1-E2_ATPase"/>
    <property type="match status" value="1"/>
</dbReference>
<evidence type="ECO:0000256" key="7">
    <source>
        <dbReference type="SAM" id="Phobius"/>
    </source>
</evidence>
<dbReference type="Gene3D" id="2.70.150.10">
    <property type="entry name" value="Calcium-transporting ATPase, cytoplasmic transduction domain A"/>
    <property type="match status" value="1"/>
</dbReference>
<evidence type="ECO:0000313" key="9">
    <source>
        <dbReference type="EMBL" id="KAK2083452.1"/>
    </source>
</evidence>
<evidence type="ECO:0000256" key="5">
    <source>
        <dbReference type="ARBA" id="ARBA00022989"/>
    </source>
</evidence>
<protein>
    <submittedName>
        <fullName evidence="9">ATPase Cu transporting protein 7A</fullName>
    </submittedName>
</protein>
<dbReference type="SFLD" id="SFLDF00027">
    <property type="entry name" value="p-type_atpase"/>
    <property type="match status" value="1"/>
</dbReference>
<dbReference type="InterPro" id="IPR008250">
    <property type="entry name" value="ATPase_P-typ_transduc_dom_A_sf"/>
</dbReference>
<dbReference type="NCBIfam" id="TIGR01494">
    <property type="entry name" value="ATPase_P-type"/>
    <property type="match status" value="1"/>
</dbReference>
<name>A0ABQ9TGY7_SAGOE</name>
<dbReference type="InterPro" id="IPR036412">
    <property type="entry name" value="HAD-like_sf"/>
</dbReference>
<dbReference type="PRINTS" id="PR00119">
    <property type="entry name" value="CATATPASE"/>
</dbReference>
<dbReference type="EMBL" id="JASSZA010000023">
    <property type="protein sequence ID" value="KAK2083452.1"/>
    <property type="molecule type" value="Genomic_DNA"/>
</dbReference>
<dbReference type="Gene3D" id="1.20.1110.10">
    <property type="entry name" value="Calcium-transporting ATPase, transmembrane domain"/>
    <property type="match status" value="1"/>
</dbReference>
<comment type="subcellular location">
    <subcellularLocation>
        <location evidence="1">Membrane</location>
    </subcellularLocation>
</comment>
<reference evidence="9 10" key="1">
    <citation type="submission" date="2023-05" db="EMBL/GenBank/DDBJ databases">
        <title>B98-5 Cell Line De Novo Hybrid Assembly: An Optical Mapping Approach.</title>
        <authorList>
            <person name="Kananen K."/>
            <person name="Auerbach J.A."/>
            <person name="Kautto E."/>
            <person name="Blachly J.S."/>
        </authorList>
    </citation>
    <scope>NUCLEOTIDE SEQUENCE [LARGE SCALE GENOMIC DNA]</scope>
    <source>
        <strain evidence="9">B95-8</strain>
        <tissue evidence="9">Cell line</tissue>
    </source>
</reference>
<keyword evidence="5 7" id="KW-1133">Transmembrane helix</keyword>
<dbReference type="SUPFAM" id="SSF81660">
    <property type="entry name" value="Metal cation-transporting ATPase, ATP-binding domain N"/>
    <property type="match status" value="1"/>
</dbReference>
<dbReference type="SUPFAM" id="SSF81653">
    <property type="entry name" value="Calcium ATPase, transduction domain A"/>
    <property type="match status" value="1"/>
</dbReference>
<dbReference type="InterPro" id="IPR023214">
    <property type="entry name" value="HAD_sf"/>
</dbReference>
<organism evidence="9 10">
    <name type="scientific">Saguinus oedipus</name>
    <name type="common">Cotton-top tamarin</name>
    <name type="synonym">Oedipomidas oedipus</name>
    <dbReference type="NCBI Taxonomy" id="9490"/>
    <lineage>
        <taxon>Eukaryota</taxon>
        <taxon>Metazoa</taxon>
        <taxon>Chordata</taxon>
        <taxon>Craniata</taxon>
        <taxon>Vertebrata</taxon>
        <taxon>Euteleostomi</taxon>
        <taxon>Mammalia</taxon>
        <taxon>Eutheria</taxon>
        <taxon>Euarchontoglires</taxon>
        <taxon>Primates</taxon>
        <taxon>Haplorrhini</taxon>
        <taxon>Platyrrhini</taxon>
        <taxon>Cebidae</taxon>
        <taxon>Callitrichinae</taxon>
        <taxon>Saguinus</taxon>
    </lineage>
</organism>
<dbReference type="InterPro" id="IPR001757">
    <property type="entry name" value="P_typ_ATPase"/>
</dbReference>
<dbReference type="PANTHER" id="PTHR46594">
    <property type="entry name" value="P-TYPE CATION-TRANSPORTING ATPASE"/>
    <property type="match status" value="1"/>
</dbReference>
<gene>
    <name evidence="9" type="primary">ATP7A_2</name>
    <name evidence="9" type="ORF">P7K49_038688</name>
</gene>
<keyword evidence="10" id="KW-1185">Reference proteome</keyword>